<organism evidence="8 9">
    <name type="scientific">Zhouia spongiae</name>
    <dbReference type="NCBI Taxonomy" id="2202721"/>
    <lineage>
        <taxon>Bacteria</taxon>
        <taxon>Pseudomonadati</taxon>
        <taxon>Bacteroidota</taxon>
        <taxon>Flavobacteriia</taxon>
        <taxon>Flavobacteriales</taxon>
        <taxon>Flavobacteriaceae</taxon>
        <taxon>Zhouia</taxon>
    </lineage>
</organism>
<dbReference type="SUPFAM" id="SSF53850">
    <property type="entry name" value="Periplasmic binding protein-like II"/>
    <property type="match status" value="1"/>
</dbReference>
<dbReference type="Proteomes" id="UP000829476">
    <property type="component" value="Chromosome"/>
</dbReference>
<evidence type="ECO:0000256" key="6">
    <source>
        <dbReference type="SAM" id="Phobius"/>
    </source>
</evidence>
<dbReference type="Pfam" id="PF12698">
    <property type="entry name" value="ABC2_membrane_3"/>
    <property type="match status" value="1"/>
</dbReference>
<feature type="transmembrane region" description="Helical" evidence="6">
    <location>
        <begin position="338"/>
        <end position="358"/>
    </location>
</feature>
<evidence type="ECO:0000256" key="4">
    <source>
        <dbReference type="ARBA" id="ARBA00022989"/>
    </source>
</evidence>
<feature type="transmembrane region" description="Helical" evidence="6">
    <location>
        <begin position="295"/>
        <end position="318"/>
    </location>
</feature>
<dbReference type="InterPro" id="IPR051449">
    <property type="entry name" value="ABC-2_transporter_component"/>
</dbReference>
<evidence type="ECO:0000259" key="7">
    <source>
        <dbReference type="Pfam" id="PF12698"/>
    </source>
</evidence>
<feature type="transmembrane region" description="Helical" evidence="6">
    <location>
        <begin position="21"/>
        <end position="42"/>
    </location>
</feature>
<keyword evidence="3 6" id="KW-0812">Transmembrane</keyword>
<reference evidence="8 9" key="1">
    <citation type="journal article" date="2018" name="Int. J. Syst. Evol. Microbiol.">
        <title>Zhouia spongiae sp. nov., isolated from a marine sponge.</title>
        <authorList>
            <person name="Zhuang L."/>
            <person name="Lin B."/>
            <person name="Qin F."/>
            <person name="Luo L."/>
        </authorList>
    </citation>
    <scope>NUCLEOTIDE SEQUENCE [LARGE SCALE GENOMIC DNA]</scope>
    <source>
        <strain evidence="8 9">HN-Y44</strain>
    </source>
</reference>
<feature type="transmembrane region" description="Helical" evidence="6">
    <location>
        <begin position="241"/>
        <end position="264"/>
    </location>
</feature>
<sequence>MNHLLLVIKREYINKVRNKSFIVMTFVSPLIFVGLAALVAYLSQLNSDSTKTIAVLDESGYFEGEFLSDGNLNYHVLENTALADAQKIVKEGNASGLLYIPSGSLNELSNAIEFFSEESPSFSLVEGLTDKLEKKMFKLNLQEKNVDATKIEASRVDVDITLENFAGEKTSKLGNVLKLVFGGVAGYLLMMFIIIYGNMIMRSVIEEKTNRIIEIIISSVKPIQLMMGKIIGTSLAGITQFFMWLLVGGLLLGMTSVIFDVNLVQARMEQPQMLLENATQQENMELIAQSLVSELFHLPLGTLIAGFIIYFLGGYLLYSSLYAAIGAAVDNETDTQQFMLPIIMPLMLGIYVGFFTVMEDPHGTVSTVFSFIPFTSPIVMLMRIPFGVPVWQIILSILILYLTFVFTVWFAAKIYRVGILMYGKKPSYKEIFKWIKYS</sequence>
<dbReference type="Gene3D" id="3.40.190.10">
    <property type="entry name" value="Periplasmic binding protein-like II"/>
    <property type="match status" value="1"/>
</dbReference>
<evidence type="ECO:0000256" key="5">
    <source>
        <dbReference type="ARBA" id="ARBA00023136"/>
    </source>
</evidence>
<proteinExistence type="predicted"/>
<dbReference type="EMBL" id="CP094326">
    <property type="protein sequence ID" value="UNY97390.1"/>
    <property type="molecule type" value="Genomic_DNA"/>
</dbReference>
<keyword evidence="2" id="KW-1003">Cell membrane</keyword>
<feature type="transmembrane region" description="Helical" evidence="6">
    <location>
        <begin position="390"/>
        <end position="412"/>
    </location>
</feature>
<evidence type="ECO:0000313" key="9">
    <source>
        <dbReference type="Proteomes" id="UP000829476"/>
    </source>
</evidence>
<dbReference type="RefSeq" id="WP_242935803.1">
    <property type="nucleotide sequence ID" value="NZ_CP094326.1"/>
</dbReference>
<keyword evidence="9" id="KW-1185">Reference proteome</keyword>
<evidence type="ECO:0000313" key="8">
    <source>
        <dbReference type="EMBL" id="UNY97390.1"/>
    </source>
</evidence>
<dbReference type="PANTHER" id="PTHR30294:SF29">
    <property type="entry name" value="MULTIDRUG ABC TRANSPORTER PERMEASE YBHS-RELATED"/>
    <property type="match status" value="1"/>
</dbReference>
<keyword evidence="4 6" id="KW-1133">Transmembrane helix</keyword>
<name>A0ABY3YIA7_9FLAO</name>
<keyword evidence="5 6" id="KW-0472">Membrane</keyword>
<dbReference type="InterPro" id="IPR013525">
    <property type="entry name" value="ABC2_TM"/>
</dbReference>
<evidence type="ECO:0000256" key="3">
    <source>
        <dbReference type="ARBA" id="ARBA00022692"/>
    </source>
</evidence>
<accession>A0ABY3YIA7</accession>
<comment type="subcellular location">
    <subcellularLocation>
        <location evidence="1">Cell membrane</location>
        <topology evidence="1">Multi-pass membrane protein</topology>
    </subcellularLocation>
</comment>
<protein>
    <submittedName>
        <fullName evidence="8">ABC transporter permease</fullName>
    </submittedName>
</protein>
<gene>
    <name evidence="8" type="ORF">MQE36_09810</name>
</gene>
<feature type="transmembrane region" description="Helical" evidence="6">
    <location>
        <begin position="179"/>
        <end position="200"/>
    </location>
</feature>
<dbReference type="PANTHER" id="PTHR30294">
    <property type="entry name" value="MEMBRANE COMPONENT OF ABC TRANSPORTER YHHJ-RELATED"/>
    <property type="match status" value="1"/>
</dbReference>
<feature type="domain" description="ABC-2 type transporter transmembrane" evidence="7">
    <location>
        <begin position="19"/>
        <end position="412"/>
    </location>
</feature>
<evidence type="ECO:0000256" key="2">
    <source>
        <dbReference type="ARBA" id="ARBA00022475"/>
    </source>
</evidence>
<evidence type="ECO:0000256" key="1">
    <source>
        <dbReference type="ARBA" id="ARBA00004651"/>
    </source>
</evidence>